<evidence type="ECO:0000313" key="4">
    <source>
        <dbReference type="Proteomes" id="UP000243535"/>
    </source>
</evidence>
<organism evidence="3 4">
    <name type="scientific">Gulbenkiania indica</name>
    <dbReference type="NCBI Taxonomy" id="375574"/>
    <lineage>
        <taxon>Bacteria</taxon>
        <taxon>Pseudomonadati</taxon>
        <taxon>Pseudomonadota</taxon>
        <taxon>Betaproteobacteria</taxon>
        <taxon>Neisseriales</taxon>
        <taxon>Chromobacteriaceae</taxon>
        <taxon>Gulbenkiania</taxon>
    </lineage>
</organism>
<dbReference type="Proteomes" id="UP000243535">
    <property type="component" value="Unassembled WGS sequence"/>
</dbReference>
<dbReference type="Pfam" id="PF14760">
    <property type="entry name" value="Rnk_N"/>
    <property type="match status" value="1"/>
</dbReference>
<dbReference type="EMBL" id="CYHA01000002">
    <property type="protein sequence ID" value="CUA82728.1"/>
    <property type="molecule type" value="Genomic_DNA"/>
</dbReference>
<dbReference type="GO" id="GO:0032784">
    <property type="term" value="P:regulation of DNA-templated transcription elongation"/>
    <property type="evidence" value="ECO:0007669"/>
    <property type="project" value="InterPro"/>
</dbReference>
<dbReference type="InterPro" id="IPR036953">
    <property type="entry name" value="GreA/GreB_C_sf"/>
</dbReference>
<dbReference type="PANTHER" id="PTHR30437">
    <property type="entry name" value="TRANSCRIPTION ELONGATION FACTOR GREA"/>
    <property type="match status" value="1"/>
</dbReference>
<dbReference type="Gene3D" id="3.10.50.30">
    <property type="entry name" value="Transcription elongation factor, GreA/GreB, C-terminal domain"/>
    <property type="match status" value="1"/>
</dbReference>
<evidence type="ECO:0000313" key="3">
    <source>
        <dbReference type="EMBL" id="CUA82728.1"/>
    </source>
</evidence>
<dbReference type="Pfam" id="PF01272">
    <property type="entry name" value="GreA_GreB"/>
    <property type="match status" value="1"/>
</dbReference>
<dbReference type="STRING" id="375574.GCA_001418035_01220"/>
<dbReference type="GO" id="GO:0003677">
    <property type="term" value="F:DNA binding"/>
    <property type="evidence" value="ECO:0007669"/>
    <property type="project" value="InterPro"/>
</dbReference>
<dbReference type="AlphaFoldDB" id="A0A0K6GW45"/>
<sequence length="126" mass="13519">MSIQQPSITVSTRDLERLSALLAGAAGQTEAGRALEAELDRAHVVEDDALPEDVVAMHRRVRFSQEDGPCREMTLVYPHEADAEQGRISVLAPVGSALLGLSVGQRIRWPLPSGAHTILTIEAVTA</sequence>
<reference evidence="4" key="1">
    <citation type="submission" date="2015-08" db="EMBL/GenBank/DDBJ databases">
        <authorList>
            <person name="Varghese N."/>
        </authorList>
    </citation>
    <scope>NUCLEOTIDE SEQUENCE [LARGE SCALE GENOMIC DNA]</scope>
    <source>
        <strain evidence="4">DSM 17901</strain>
    </source>
</reference>
<dbReference type="SUPFAM" id="SSF54534">
    <property type="entry name" value="FKBP-like"/>
    <property type="match status" value="1"/>
</dbReference>
<dbReference type="PANTHER" id="PTHR30437:SF5">
    <property type="entry name" value="REGULATOR OF NUCLEOSIDE DIPHOSPHATE KINASE"/>
    <property type="match status" value="1"/>
</dbReference>
<evidence type="ECO:0000259" key="1">
    <source>
        <dbReference type="Pfam" id="PF01272"/>
    </source>
</evidence>
<dbReference type="InterPro" id="IPR001437">
    <property type="entry name" value="Tscrpt_elong_fac_GreA/B_C"/>
</dbReference>
<feature type="domain" description="Transcription elongation factor GreA/GreB C-terminal" evidence="1">
    <location>
        <begin position="51"/>
        <end position="124"/>
    </location>
</feature>
<dbReference type="Gene3D" id="1.10.286.20">
    <property type="match status" value="1"/>
</dbReference>
<proteinExistence type="predicted"/>
<name>A0A0K6GW45_9NEIS</name>
<dbReference type="GO" id="GO:0070063">
    <property type="term" value="F:RNA polymerase binding"/>
    <property type="evidence" value="ECO:0007669"/>
    <property type="project" value="InterPro"/>
</dbReference>
<evidence type="ECO:0000259" key="2">
    <source>
        <dbReference type="Pfam" id="PF14760"/>
    </source>
</evidence>
<accession>A0A0K6GW45</accession>
<feature type="domain" description="Regulator of nucleoside diphosphate kinase N-terminal" evidence="2">
    <location>
        <begin position="6"/>
        <end position="45"/>
    </location>
</feature>
<dbReference type="NCBIfam" id="NF004396">
    <property type="entry name" value="PRK05753.1"/>
    <property type="match status" value="1"/>
</dbReference>
<dbReference type="GO" id="GO:0006354">
    <property type="term" value="P:DNA-templated transcription elongation"/>
    <property type="evidence" value="ECO:0007669"/>
    <property type="project" value="TreeGrafter"/>
</dbReference>
<dbReference type="GO" id="GO:0003746">
    <property type="term" value="F:translation elongation factor activity"/>
    <property type="evidence" value="ECO:0007669"/>
    <property type="project" value="UniProtKB-KW"/>
</dbReference>
<keyword evidence="4" id="KW-1185">Reference proteome</keyword>
<dbReference type="InterPro" id="IPR029462">
    <property type="entry name" value="Rnk_N"/>
</dbReference>
<dbReference type="InterPro" id="IPR023459">
    <property type="entry name" value="Tscrpt_elong_fac_GreA/B_fam"/>
</dbReference>
<keyword evidence="3" id="KW-0648">Protein biosynthesis</keyword>
<dbReference type="RefSeq" id="WP_055433710.1">
    <property type="nucleotide sequence ID" value="NZ_CYHA01000002.1"/>
</dbReference>
<gene>
    <name evidence="3" type="ORF">Ga0061063_1428</name>
</gene>
<protein>
    <submittedName>
        <fullName evidence="3">Transcription elongation factor, GreA/GreB family</fullName>
    </submittedName>
</protein>
<dbReference type="OrthoDB" id="192847at2"/>
<keyword evidence="3" id="KW-0251">Elongation factor</keyword>